<evidence type="ECO:0000313" key="2">
    <source>
        <dbReference type="WBParaSite" id="PSU_v2.g2911.t1"/>
    </source>
</evidence>
<dbReference type="Proteomes" id="UP000887577">
    <property type="component" value="Unplaced"/>
</dbReference>
<sequence length="119" mass="13413">MNATVPSYGTFDEDMPTCSTFINNNNNEIPQLQYHQTQHFPTFDTISDTVPSSSTTATADNNTVFNNNYYLRNGIQSLLTEISEFRAFISNNNIPQLAFHDGIVINQVYLKKGTGRLIK</sequence>
<dbReference type="AlphaFoldDB" id="A0A914YSC1"/>
<accession>A0A914YSC1</accession>
<dbReference type="WBParaSite" id="PSU_v2.g2911.t1">
    <property type="protein sequence ID" value="PSU_v2.g2911.t1"/>
    <property type="gene ID" value="PSU_v2.g2911"/>
</dbReference>
<keyword evidence="1" id="KW-1185">Reference proteome</keyword>
<organism evidence="1 2">
    <name type="scientific">Panagrolaimus superbus</name>
    <dbReference type="NCBI Taxonomy" id="310955"/>
    <lineage>
        <taxon>Eukaryota</taxon>
        <taxon>Metazoa</taxon>
        <taxon>Ecdysozoa</taxon>
        <taxon>Nematoda</taxon>
        <taxon>Chromadorea</taxon>
        <taxon>Rhabditida</taxon>
        <taxon>Tylenchina</taxon>
        <taxon>Panagrolaimomorpha</taxon>
        <taxon>Panagrolaimoidea</taxon>
        <taxon>Panagrolaimidae</taxon>
        <taxon>Panagrolaimus</taxon>
    </lineage>
</organism>
<evidence type="ECO:0000313" key="1">
    <source>
        <dbReference type="Proteomes" id="UP000887577"/>
    </source>
</evidence>
<protein>
    <submittedName>
        <fullName evidence="2">Uncharacterized protein</fullName>
    </submittedName>
</protein>
<proteinExistence type="predicted"/>
<reference evidence="2" key="1">
    <citation type="submission" date="2022-11" db="UniProtKB">
        <authorList>
            <consortium name="WormBaseParasite"/>
        </authorList>
    </citation>
    <scope>IDENTIFICATION</scope>
</reference>
<name>A0A914YSC1_9BILA</name>